<accession>A0A2G8RDP7</accession>
<gene>
    <name evidence="7" type="ORF">P775_14170</name>
</gene>
<dbReference type="Proteomes" id="UP000231259">
    <property type="component" value="Unassembled WGS sequence"/>
</dbReference>
<keyword evidence="3" id="KW-0732">Signal</keyword>
<keyword evidence="2" id="KW-1003">Cell membrane</keyword>
<keyword evidence="5" id="KW-0564">Palmitate</keyword>
<sequence>MLRIAVILSAMLALTACETIKGAGQDVQNAGQAIDNEI</sequence>
<evidence type="ECO:0000256" key="1">
    <source>
        <dbReference type="ARBA" id="ARBA00010296"/>
    </source>
</evidence>
<keyword evidence="4" id="KW-0472">Membrane</keyword>
<dbReference type="EMBL" id="AWWI01000097">
    <property type="protein sequence ID" value="PIL19541.1"/>
    <property type="molecule type" value="Genomic_DNA"/>
</dbReference>
<evidence type="ECO:0000256" key="4">
    <source>
        <dbReference type="ARBA" id="ARBA00023136"/>
    </source>
</evidence>
<evidence type="ECO:0000313" key="8">
    <source>
        <dbReference type="Proteomes" id="UP000231259"/>
    </source>
</evidence>
<evidence type="ECO:0000256" key="2">
    <source>
        <dbReference type="ARBA" id="ARBA00022475"/>
    </source>
</evidence>
<dbReference type="InterPro" id="IPR012556">
    <property type="entry name" value="Entericidin"/>
</dbReference>
<evidence type="ECO:0000256" key="6">
    <source>
        <dbReference type="ARBA" id="ARBA00023288"/>
    </source>
</evidence>
<dbReference type="GO" id="GO:0009636">
    <property type="term" value="P:response to toxic substance"/>
    <property type="evidence" value="ECO:0007669"/>
    <property type="project" value="InterPro"/>
</dbReference>
<evidence type="ECO:0000256" key="3">
    <source>
        <dbReference type="ARBA" id="ARBA00022729"/>
    </source>
</evidence>
<keyword evidence="8" id="KW-1185">Reference proteome</keyword>
<evidence type="ECO:0008006" key="9">
    <source>
        <dbReference type="Google" id="ProtNLM"/>
    </source>
</evidence>
<dbReference type="Pfam" id="PF08085">
    <property type="entry name" value="Entericidin"/>
    <property type="match status" value="1"/>
</dbReference>
<dbReference type="OrthoDB" id="7363288at2"/>
<comment type="similarity">
    <text evidence="1">Belongs to the EcnA/EcnB lipoprotein family.</text>
</comment>
<proteinExistence type="inferred from homology"/>
<dbReference type="AlphaFoldDB" id="A0A2G8RDP7"/>
<dbReference type="GO" id="GO:0016020">
    <property type="term" value="C:membrane"/>
    <property type="evidence" value="ECO:0007669"/>
    <property type="project" value="InterPro"/>
</dbReference>
<name>A0A2G8RDP7_9RHOB</name>
<comment type="caution">
    <text evidence="7">The sequence shown here is derived from an EMBL/GenBank/DDBJ whole genome shotgun (WGS) entry which is preliminary data.</text>
</comment>
<keyword evidence="6" id="KW-0449">Lipoprotein</keyword>
<reference evidence="7 8" key="1">
    <citation type="submission" date="2013-09" db="EMBL/GenBank/DDBJ databases">
        <title>Genome sequencing of Phaeobacter antarcticus sp. nov. SM1211.</title>
        <authorList>
            <person name="Zhang X.-Y."/>
            <person name="Liu C."/>
            <person name="Chen X.-L."/>
            <person name="Xie B.-B."/>
            <person name="Qin Q.-L."/>
            <person name="Rong J.-C."/>
            <person name="Zhang Y.-Z."/>
        </authorList>
    </citation>
    <scope>NUCLEOTIDE SEQUENCE [LARGE SCALE GENOMIC DNA]</scope>
    <source>
        <strain evidence="7 8">SM1211</strain>
    </source>
</reference>
<protein>
    <recommendedName>
        <fullName evidence="9">Entericidin</fullName>
    </recommendedName>
</protein>
<evidence type="ECO:0000256" key="5">
    <source>
        <dbReference type="ARBA" id="ARBA00023139"/>
    </source>
</evidence>
<evidence type="ECO:0000313" key="7">
    <source>
        <dbReference type="EMBL" id="PIL19541.1"/>
    </source>
</evidence>
<organism evidence="7 8">
    <name type="scientific">Puniceibacterium antarcticum</name>
    <dbReference type="NCBI Taxonomy" id="1206336"/>
    <lineage>
        <taxon>Bacteria</taxon>
        <taxon>Pseudomonadati</taxon>
        <taxon>Pseudomonadota</taxon>
        <taxon>Alphaproteobacteria</taxon>
        <taxon>Rhodobacterales</taxon>
        <taxon>Paracoccaceae</taxon>
        <taxon>Puniceibacterium</taxon>
    </lineage>
</organism>
<dbReference type="PROSITE" id="PS51257">
    <property type="entry name" value="PROKAR_LIPOPROTEIN"/>
    <property type="match status" value="1"/>
</dbReference>
<dbReference type="RefSeq" id="WP_099911476.1">
    <property type="nucleotide sequence ID" value="NZ_AWWI01000097.1"/>
</dbReference>